<feature type="domain" description="Peptidoglycan recognition protein family" evidence="6">
    <location>
        <begin position="622"/>
        <end position="764"/>
    </location>
</feature>
<feature type="domain" description="N-acetylmuramoyl-L-alanine amidase" evidence="5">
    <location>
        <begin position="633"/>
        <end position="767"/>
    </location>
</feature>
<accession>A0A1S3HU85</accession>
<dbReference type="FunFam" id="3.40.80.10:FF:000001">
    <property type="entry name" value="Peptidoglycan recognition protein 1"/>
    <property type="match status" value="4"/>
</dbReference>
<evidence type="ECO:0000259" key="6">
    <source>
        <dbReference type="SMART" id="SM00701"/>
    </source>
</evidence>
<feature type="domain" description="Peptidoglycan recognition protein family" evidence="6">
    <location>
        <begin position="419"/>
        <end position="561"/>
    </location>
</feature>
<keyword evidence="3" id="KW-0472">Membrane</keyword>
<evidence type="ECO:0000256" key="3">
    <source>
        <dbReference type="SAM" id="Phobius"/>
    </source>
</evidence>
<evidence type="ECO:0000256" key="2">
    <source>
        <dbReference type="ARBA" id="ARBA00022859"/>
    </source>
</evidence>
<evidence type="ECO:0000256" key="4">
    <source>
        <dbReference type="SAM" id="SignalP"/>
    </source>
</evidence>
<feature type="transmembrane region" description="Helical" evidence="3">
    <location>
        <begin position="813"/>
        <end position="831"/>
    </location>
</feature>
<keyword evidence="7" id="KW-1185">Reference proteome</keyword>
<dbReference type="InParanoid" id="A0A1S3HU85"/>
<feature type="signal peptide" evidence="4">
    <location>
        <begin position="1"/>
        <end position="24"/>
    </location>
</feature>
<feature type="chain" id="PRO_5010370143" evidence="4">
    <location>
        <begin position="25"/>
        <end position="834"/>
    </location>
</feature>
<dbReference type="GeneID" id="106157492"/>
<feature type="domain" description="N-acetylmuramoyl-L-alanine amidase" evidence="5">
    <location>
        <begin position="433"/>
        <end position="570"/>
    </location>
</feature>
<sequence>MTSLKEVTCVAVVLLNYAVCSVWSSCPPIVSRAEWGANPPVQVTNLTLPVEYIVVHHTAWDRCFTEEDCVKQAKRVQDYHQGDKGWWDLGYNFMVGEDGRAYEGRGWTSQGAHARGFNSKSIGITIFGDFRWDMPKRNALEVVKSLIACAKEQGVIQDNYTVIGHMQAATPSYTECPGGELLCEISTWDNWKPFQFNGTFTFPANCSEPSDVCDSIISRSKWGARPPKSAEVSMTSLPAQYVVIHQTGLGRCFGDCSSNVRQVQALHQDQYGWNDIGFNFLVGENGGAYEGRGWYKLGQREEHFDSRSLSIAFLGDFENVTPMATATNAVKRIIRCAIKKGILRIDYTLIGYTQADDIGQTAPPGGRLLCTISKWDHWRPEQYNGVFRFPPQCPRVISHDQTVKAADASKTMTVNDDCPDIVSRAQWGARPPTEITNLTLPVQYVVVHHTSWDRCFTRENCSAEMRKIQIFHQDVRQWADIGYNFGVGEDGRAYEGRGWYRRGAHARRINGNSIGIVVMGNFEDVIPLSIATDMVKKLIRCGVQKGVLRPDYILVGHRQTDDIGHTTCPGGSFLCEITKWDHWQPYQFNGTFHYPSQCPRADDVTAVSTGSVQYSPTYGNCHAVVDRATWGAESATDVIKLQLPVKYVIVHHTAGRRCFTERDCVSQVRGIQRYHQVTRGWWDIGYNFLVGEDGHVYEGRGWFNQGAHARGFNSQSIGISIMGDFRKHSPSRKAIAELKQLIKCGVDRGVIQENFTLIGHKQAAKPGYTECPGSSLLCEIALWEHWEPYQFNGTFSRVECLNTQSSISGSRTIFSYTIMPFISTLVALIYLRAS</sequence>
<dbReference type="Proteomes" id="UP000085678">
    <property type="component" value="Unplaced"/>
</dbReference>
<feature type="domain" description="Peptidoglycan recognition protein family" evidence="6">
    <location>
        <begin position="214"/>
        <end position="356"/>
    </location>
</feature>
<feature type="domain" description="Peptidoglycan recognition protein family" evidence="6">
    <location>
        <begin position="27"/>
        <end position="169"/>
    </location>
</feature>
<dbReference type="GO" id="GO:0009253">
    <property type="term" value="P:peptidoglycan catabolic process"/>
    <property type="evidence" value="ECO:0007669"/>
    <property type="project" value="InterPro"/>
</dbReference>
<reference evidence="8" key="1">
    <citation type="submission" date="2025-08" db="UniProtKB">
        <authorList>
            <consortium name="RefSeq"/>
        </authorList>
    </citation>
    <scope>IDENTIFICATION</scope>
    <source>
        <tissue evidence="8">Gonads</tissue>
    </source>
</reference>
<keyword evidence="4" id="KW-0732">Signal</keyword>
<keyword evidence="3" id="KW-0812">Transmembrane</keyword>
<evidence type="ECO:0000313" key="7">
    <source>
        <dbReference type="Proteomes" id="UP000085678"/>
    </source>
</evidence>
<evidence type="ECO:0000256" key="1">
    <source>
        <dbReference type="ARBA" id="ARBA00007553"/>
    </source>
</evidence>
<protein>
    <submittedName>
        <fullName evidence="8">Uncharacterized protein LOC106157492 isoform X1</fullName>
    </submittedName>
</protein>
<evidence type="ECO:0000313" key="8">
    <source>
        <dbReference type="RefSeq" id="XP_013388619.1"/>
    </source>
</evidence>
<dbReference type="AlphaFoldDB" id="A0A1S3HU85"/>
<dbReference type="SMART" id="SM00701">
    <property type="entry name" value="PGRP"/>
    <property type="match status" value="4"/>
</dbReference>
<dbReference type="InterPro" id="IPR036505">
    <property type="entry name" value="Amidase/PGRP_sf"/>
</dbReference>
<dbReference type="InterPro" id="IPR002502">
    <property type="entry name" value="Amidase_domain"/>
</dbReference>
<dbReference type="SUPFAM" id="SSF55846">
    <property type="entry name" value="N-acetylmuramoyl-L-alanine amidase-like"/>
    <property type="match status" value="4"/>
</dbReference>
<dbReference type="RefSeq" id="XP_013388619.1">
    <property type="nucleotide sequence ID" value="XM_013533165.2"/>
</dbReference>
<feature type="domain" description="N-acetylmuramoyl-L-alanine amidase" evidence="5">
    <location>
        <begin position="229"/>
        <end position="365"/>
    </location>
</feature>
<gene>
    <name evidence="8" type="primary">LOC106157492</name>
</gene>
<proteinExistence type="inferred from homology"/>
<organism evidence="7 8">
    <name type="scientific">Lingula anatina</name>
    <name type="common">Brachiopod</name>
    <name type="synonym">Lingula unguis</name>
    <dbReference type="NCBI Taxonomy" id="7574"/>
    <lineage>
        <taxon>Eukaryota</taxon>
        <taxon>Metazoa</taxon>
        <taxon>Spiralia</taxon>
        <taxon>Lophotrochozoa</taxon>
        <taxon>Brachiopoda</taxon>
        <taxon>Linguliformea</taxon>
        <taxon>Lingulata</taxon>
        <taxon>Lingulida</taxon>
        <taxon>Linguloidea</taxon>
        <taxon>Lingulidae</taxon>
        <taxon>Lingula</taxon>
    </lineage>
</organism>
<dbReference type="Pfam" id="PF01510">
    <property type="entry name" value="Amidase_2"/>
    <property type="match status" value="4"/>
</dbReference>
<dbReference type="CDD" id="cd06583">
    <property type="entry name" value="PGRP"/>
    <property type="match status" value="4"/>
</dbReference>
<feature type="domain" description="N-acetylmuramoyl-L-alanine amidase" evidence="5">
    <location>
        <begin position="38"/>
        <end position="178"/>
    </location>
</feature>
<dbReference type="InterPro" id="IPR015510">
    <property type="entry name" value="PGRP"/>
</dbReference>
<comment type="similarity">
    <text evidence="1">Belongs to the N-acetylmuramoyl-L-alanine amidase 2 family.</text>
</comment>
<dbReference type="Gene3D" id="3.40.80.10">
    <property type="entry name" value="Peptidoglycan recognition protein-like"/>
    <property type="match status" value="4"/>
</dbReference>
<name>A0A1S3HU85_LINAN</name>
<dbReference type="SMART" id="SM00644">
    <property type="entry name" value="Ami_2"/>
    <property type="match status" value="4"/>
</dbReference>
<dbReference type="InterPro" id="IPR006619">
    <property type="entry name" value="PGRP_domain_met/bac"/>
</dbReference>
<keyword evidence="3" id="KW-1133">Transmembrane helix</keyword>
<dbReference type="OrthoDB" id="6151684at2759"/>
<dbReference type="GO" id="GO:0008270">
    <property type="term" value="F:zinc ion binding"/>
    <property type="evidence" value="ECO:0007669"/>
    <property type="project" value="InterPro"/>
</dbReference>
<dbReference type="PROSITE" id="PS51257">
    <property type="entry name" value="PROKAR_LIPOPROTEIN"/>
    <property type="match status" value="1"/>
</dbReference>
<evidence type="ECO:0000259" key="5">
    <source>
        <dbReference type="SMART" id="SM00644"/>
    </source>
</evidence>
<dbReference type="KEGG" id="lak:106157492"/>
<keyword evidence="2" id="KW-0391">Immunity</keyword>
<dbReference type="GO" id="GO:0008745">
    <property type="term" value="F:N-acetylmuramoyl-L-alanine amidase activity"/>
    <property type="evidence" value="ECO:0007669"/>
    <property type="project" value="InterPro"/>
</dbReference>
<dbReference type="PANTHER" id="PTHR11022">
    <property type="entry name" value="PEPTIDOGLYCAN RECOGNITION PROTEIN"/>
    <property type="match status" value="1"/>
</dbReference>
<dbReference type="GO" id="GO:0002376">
    <property type="term" value="P:immune system process"/>
    <property type="evidence" value="ECO:0007669"/>
    <property type="project" value="UniProtKB-KW"/>
</dbReference>
<dbReference type="PANTHER" id="PTHR11022:SF41">
    <property type="entry name" value="PEPTIDOGLYCAN-RECOGNITION PROTEIN LC-RELATED"/>
    <property type="match status" value="1"/>
</dbReference>